<dbReference type="InterPro" id="IPR018289">
    <property type="entry name" value="MULE_transposase_dom"/>
</dbReference>
<proteinExistence type="predicted"/>
<comment type="caution">
    <text evidence="2">The sequence shown here is derived from an EMBL/GenBank/DDBJ whole genome shotgun (WGS) entry which is preliminary data.</text>
</comment>
<gene>
    <name evidence="2" type="ORF">XDN619_LOCUS15439</name>
</gene>
<name>A0A816S7B9_9BILA</name>
<reference evidence="2" key="1">
    <citation type="submission" date="2021-02" db="EMBL/GenBank/DDBJ databases">
        <authorList>
            <person name="Nowell W R."/>
        </authorList>
    </citation>
    <scope>NUCLEOTIDE SEQUENCE</scope>
</reference>
<sequence>MCFSLHLVCRFLEPGLLYARRQLTPVLPSSSSFEIPDSYQLTLTKEIFLFSNTLVGRRKRMLLFGSITQLEMLFDSTTIFMDGTFSCTPPFFDQVFTIHALNFPCVFGILPDRKRITYQELFKILKDFAISINRKFEPTRILSDFESGLISAIANEFSAAIHSGCFFHYTQAIFRRIQVLGLTTLYFQNSETRSRCRKLMALALLPIDKIESSFHSLRVKSSTMKNQSCPPCTGGNGYCPPDYFCIGYSSPYCSNSCNPHGPGGPKGCCGCCPICTGSGK</sequence>
<organism evidence="2 3">
    <name type="scientific">Rotaria magnacalcarata</name>
    <dbReference type="NCBI Taxonomy" id="392030"/>
    <lineage>
        <taxon>Eukaryota</taxon>
        <taxon>Metazoa</taxon>
        <taxon>Spiralia</taxon>
        <taxon>Gnathifera</taxon>
        <taxon>Rotifera</taxon>
        <taxon>Eurotatoria</taxon>
        <taxon>Bdelloidea</taxon>
        <taxon>Philodinida</taxon>
        <taxon>Philodinidae</taxon>
        <taxon>Rotaria</taxon>
    </lineage>
</organism>
<accession>A0A816S7B9</accession>
<feature type="domain" description="MULE transposase" evidence="1">
    <location>
        <begin position="81"/>
        <end position="170"/>
    </location>
</feature>
<dbReference type="AlphaFoldDB" id="A0A816S7B9"/>
<evidence type="ECO:0000313" key="3">
    <source>
        <dbReference type="Proteomes" id="UP000663887"/>
    </source>
</evidence>
<dbReference type="EMBL" id="CAJNRG010006288">
    <property type="protein sequence ID" value="CAF2084567.1"/>
    <property type="molecule type" value="Genomic_DNA"/>
</dbReference>
<evidence type="ECO:0000313" key="2">
    <source>
        <dbReference type="EMBL" id="CAF2084567.1"/>
    </source>
</evidence>
<evidence type="ECO:0000259" key="1">
    <source>
        <dbReference type="Pfam" id="PF10551"/>
    </source>
</evidence>
<protein>
    <recommendedName>
        <fullName evidence="1">MULE transposase domain-containing protein</fullName>
    </recommendedName>
</protein>
<dbReference type="Proteomes" id="UP000663887">
    <property type="component" value="Unassembled WGS sequence"/>
</dbReference>
<dbReference type="Pfam" id="PF10551">
    <property type="entry name" value="MULE"/>
    <property type="match status" value="1"/>
</dbReference>